<dbReference type="EMBL" id="VWSF01000019">
    <property type="protein sequence ID" value="KAA5542065.1"/>
    <property type="molecule type" value="Genomic_DNA"/>
</dbReference>
<evidence type="ECO:0000313" key="2">
    <source>
        <dbReference type="Proteomes" id="UP000323426"/>
    </source>
</evidence>
<comment type="caution">
    <text evidence="1">The sequence shown here is derived from an EMBL/GenBank/DDBJ whole genome shotgun (WGS) entry which is preliminary data.</text>
</comment>
<organism evidence="1 2">
    <name type="scientific">Adhaeribacter rhizoryzae</name>
    <dbReference type="NCBI Taxonomy" id="2607907"/>
    <lineage>
        <taxon>Bacteria</taxon>
        <taxon>Pseudomonadati</taxon>
        <taxon>Bacteroidota</taxon>
        <taxon>Cytophagia</taxon>
        <taxon>Cytophagales</taxon>
        <taxon>Hymenobacteraceae</taxon>
        <taxon>Adhaeribacter</taxon>
    </lineage>
</organism>
<keyword evidence="2" id="KW-1185">Reference proteome</keyword>
<evidence type="ECO:0000313" key="1">
    <source>
        <dbReference type="EMBL" id="KAA5542065.1"/>
    </source>
</evidence>
<dbReference type="Proteomes" id="UP000323426">
    <property type="component" value="Unassembled WGS sequence"/>
</dbReference>
<protein>
    <submittedName>
        <fullName evidence="1">Uncharacterized protein</fullName>
    </submittedName>
</protein>
<gene>
    <name evidence="1" type="ORF">F0145_19965</name>
</gene>
<accession>A0A5M6DA41</accession>
<reference evidence="1 2" key="1">
    <citation type="submission" date="2019-09" db="EMBL/GenBank/DDBJ databases">
        <title>Genome sequence and assembly of Adhaeribacter sp.</title>
        <authorList>
            <person name="Chhetri G."/>
        </authorList>
    </citation>
    <scope>NUCLEOTIDE SEQUENCE [LARGE SCALE GENOMIC DNA]</scope>
    <source>
        <strain evidence="1 2">DK36</strain>
    </source>
</reference>
<sequence length="190" mass="22374">MEIEVLNGTPKLKELQRKFSAFKINYFRILKVGYYNVFCISSDNNKFLERNWVALKNLIAGDFQVDFDNDFEKWNLYLIFFVKGKCEKGLKYKIENDKFSSRKIIIDNYEGSEEGYIDVVNQKLFYKSDFISIKTKKTSNPKEIVLKKLSDNIKKIAFDAGYQLKPGSGEAKELRRKAYKELLNLYSYEV</sequence>
<dbReference type="InterPro" id="IPR046905">
    <property type="entry name" value="ABC-3C_MC1"/>
</dbReference>
<name>A0A5M6DA41_9BACT</name>
<dbReference type="RefSeq" id="WP_150091245.1">
    <property type="nucleotide sequence ID" value="NZ_VWSF01000019.1"/>
</dbReference>
<dbReference type="AlphaFoldDB" id="A0A5M6DA41"/>
<proteinExistence type="predicted"/>
<dbReference type="Pfam" id="PF20289">
    <property type="entry name" value="MComp1"/>
    <property type="match status" value="1"/>
</dbReference>